<evidence type="ECO:0000313" key="6">
    <source>
        <dbReference type="Proteomes" id="UP001519292"/>
    </source>
</evidence>
<dbReference type="EMBL" id="JAGGLU010000002">
    <property type="protein sequence ID" value="MBP2057411.1"/>
    <property type="molecule type" value="Genomic_DNA"/>
</dbReference>
<dbReference type="InterPro" id="IPR002901">
    <property type="entry name" value="MGlyc_endo_b_GlcNAc-like_dom"/>
</dbReference>
<dbReference type="Gene3D" id="1.10.530.10">
    <property type="match status" value="1"/>
</dbReference>
<dbReference type="PANTHER" id="PTHR33308">
    <property type="entry name" value="PEPTIDOGLYCAN HYDROLASE FLGJ"/>
    <property type="match status" value="1"/>
</dbReference>
<dbReference type="RefSeq" id="WP_209686156.1">
    <property type="nucleotide sequence ID" value="NZ_JAGGLU010000002.1"/>
</dbReference>
<gene>
    <name evidence="5" type="ORF">J2Z60_000575</name>
</gene>
<evidence type="ECO:0000259" key="4">
    <source>
        <dbReference type="SMART" id="SM00047"/>
    </source>
</evidence>
<dbReference type="Proteomes" id="UP001519292">
    <property type="component" value="Unassembled WGS sequence"/>
</dbReference>
<keyword evidence="2" id="KW-0378">Hydrolase</keyword>
<evidence type="ECO:0000256" key="3">
    <source>
        <dbReference type="SAM" id="MobiDB-lite"/>
    </source>
</evidence>
<comment type="similarity">
    <text evidence="1">Belongs to the glycosyl hydrolase 73 family.</text>
</comment>
<dbReference type="InterPro" id="IPR024968">
    <property type="entry name" value="SlpA_C_lactobacillus"/>
</dbReference>
<feature type="region of interest" description="Disordered" evidence="3">
    <location>
        <begin position="364"/>
        <end position="387"/>
    </location>
</feature>
<feature type="domain" description="Mannosyl-glycoprotein endo-beta-N-acetylglucosamidase-like" evidence="4">
    <location>
        <begin position="39"/>
        <end position="196"/>
    </location>
</feature>
<dbReference type="Pfam" id="PF03217">
    <property type="entry name" value="SlpA"/>
    <property type="match status" value="1"/>
</dbReference>
<dbReference type="Pfam" id="PF01832">
    <property type="entry name" value="Glucosaminidase"/>
    <property type="match status" value="1"/>
</dbReference>
<proteinExistence type="inferred from homology"/>
<dbReference type="InterPro" id="IPR051056">
    <property type="entry name" value="Glycosyl_Hydrolase_73"/>
</dbReference>
<sequence length="549" mass="59329">MDKRTITGIATAAIITTAGITITNNVKPLNITGSGGEVKAATSQTAQQFINKAAPSATEASSKYGTYTSVMIAQAAVESGWGQSTLAQEPNNNLFGIKGSYNGQSVSMKTGEYGANGYYTTTADFRKYPSYTESFNDNGSLLRQQMGSYYSGAWVENAKNYQEAVQNGLQGKYATAPNYASTLDSVIKANNLDQYDPKTITVNETKTVVNTTPITSAPVDSDVAKQVGIARVGQQVTVTKRITYANGVSHSLIGSGWVNDSAFGNNVVVKPTTTTKQTSNSSSKKKKSASYTYVKTNEVVKVLSAPEGGAPVLKSPNGKATGQHLALNTSWRVSGYAIVDGVRYNRVGSKQWLSTIYTDPVTSDKTVSQAPKASKSSTTKKEAKKSTSTTSYEKVVGKFRVTASNIDVWTSPNKKVTGQWLPANSTWKITGKKTSRGKVWYRISKNKWVKSDGLKVQSLKAAPISQAPTTKKTTNKVDYTVQKSSGVITVNSKPDEGIVVWSQPGKNPSTKYLKVGTSWKFFKIAIWNGEKWYNLGGNQWVPAKYVMVR</sequence>
<evidence type="ECO:0000256" key="2">
    <source>
        <dbReference type="ARBA" id="ARBA00022801"/>
    </source>
</evidence>
<organism evidence="5 6">
    <name type="scientific">Lactobacillus colini</name>
    <dbReference type="NCBI Taxonomy" id="1819254"/>
    <lineage>
        <taxon>Bacteria</taxon>
        <taxon>Bacillati</taxon>
        <taxon>Bacillota</taxon>
        <taxon>Bacilli</taxon>
        <taxon>Lactobacillales</taxon>
        <taxon>Lactobacillaceae</taxon>
        <taxon>Lactobacillus</taxon>
    </lineage>
</organism>
<evidence type="ECO:0000313" key="5">
    <source>
        <dbReference type="EMBL" id="MBP2057411.1"/>
    </source>
</evidence>
<evidence type="ECO:0000256" key="1">
    <source>
        <dbReference type="ARBA" id="ARBA00010266"/>
    </source>
</evidence>
<keyword evidence="6" id="KW-1185">Reference proteome</keyword>
<protein>
    <recommendedName>
        <fullName evidence="4">Mannosyl-glycoprotein endo-beta-N-acetylglucosamidase-like domain-containing protein</fullName>
    </recommendedName>
</protein>
<dbReference type="PANTHER" id="PTHR33308:SF9">
    <property type="entry name" value="PEPTIDOGLYCAN HYDROLASE FLGJ"/>
    <property type="match status" value="1"/>
</dbReference>
<name>A0ABS4MCJ7_9LACO</name>
<dbReference type="Gene3D" id="4.10.80.30">
    <property type="entry name" value="DNA polymerase, domain 6"/>
    <property type="match status" value="1"/>
</dbReference>
<comment type="caution">
    <text evidence="5">The sequence shown here is derived from an EMBL/GenBank/DDBJ whole genome shotgun (WGS) entry which is preliminary data.</text>
</comment>
<dbReference type="SMART" id="SM00047">
    <property type="entry name" value="LYZ2"/>
    <property type="match status" value="1"/>
</dbReference>
<accession>A0ABS4MCJ7</accession>
<reference evidence="5 6" key="1">
    <citation type="submission" date="2021-03" db="EMBL/GenBank/DDBJ databases">
        <title>Genomic Encyclopedia of Type Strains, Phase IV (KMG-IV): sequencing the most valuable type-strain genomes for metagenomic binning, comparative biology and taxonomic classification.</title>
        <authorList>
            <person name="Goeker M."/>
        </authorList>
    </citation>
    <scope>NUCLEOTIDE SEQUENCE [LARGE SCALE GENOMIC DNA]</scope>
    <source>
        <strain evidence="5 6">DSM 101872</strain>
    </source>
</reference>